<dbReference type="PANTHER" id="PTHR33204:SF29">
    <property type="entry name" value="TRANSCRIPTIONAL REGULATOR"/>
    <property type="match status" value="1"/>
</dbReference>
<dbReference type="AlphaFoldDB" id="A0A2X2VDK9"/>
<reference evidence="6 8" key="2">
    <citation type="submission" date="2018-06" db="EMBL/GenBank/DDBJ databases">
        <authorList>
            <consortium name="Pathogen Informatics"/>
            <person name="Doyle S."/>
        </authorList>
    </citation>
    <scope>NUCLEOTIDE SEQUENCE [LARGE SCALE GENOMIC DNA]</scope>
    <source>
        <strain evidence="6 8">NCTC13492</strain>
    </source>
</reference>
<dbReference type="GO" id="GO:0003677">
    <property type="term" value="F:DNA binding"/>
    <property type="evidence" value="ECO:0007669"/>
    <property type="project" value="UniProtKB-KW"/>
</dbReference>
<protein>
    <submittedName>
        <fullName evidence="5">Transcriptional regulator, HxlR family</fullName>
    </submittedName>
    <submittedName>
        <fullName evidence="6">Uncharacterized HTH-type transcriptional regulator yybR</fullName>
    </submittedName>
</protein>
<keyword evidence="2" id="KW-0238">DNA-binding</keyword>
<evidence type="ECO:0000256" key="3">
    <source>
        <dbReference type="ARBA" id="ARBA00023163"/>
    </source>
</evidence>
<dbReference type="InterPro" id="IPR036388">
    <property type="entry name" value="WH-like_DNA-bd_sf"/>
</dbReference>
<proteinExistence type="predicted"/>
<name>A0A2X2VDK9_CHRJE</name>
<sequence length="144" mass="16980">MPYICTIYRPMYGTNKFVSMGKIKENSTNNINKQYIQECDLSYAVCKIGGRWKLFILSKLRDETLRFSEIKRAIPGITERMLTLQLKELEKEGLVKRTVYAEVPPRVDYELTDIARELIPIWDALNTWGGKHRKFIEKQEDCRE</sequence>
<dbReference type="EMBL" id="FNEG01000003">
    <property type="protein sequence ID" value="SDI97530.1"/>
    <property type="molecule type" value="Genomic_DNA"/>
</dbReference>
<dbReference type="EMBL" id="UAWB01000002">
    <property type="protein sequence ID" value="SQB27096.1"/>
    <property type="molecule type" value="Genomic_DNA"/>
</dbReference>
<accession>A0A2X2VDK9</accession>
<gene>
    <name evidence="6" type="primary">yybR_1</name>
    <name evidence="6" type="ORF">NCTC13492_00776</name>
    <name evidence="5" type="ORF">SAMN05421542_2446</name>
</gene>
<dbReference type="InterPro" id="IPR036390">
    <property type="entry name" value="WH_DNA-bd_sf"/>
</dbReference>
<dbReference type="Proteomes" id="UP000251670">
    <property type="component" value="Unassembled WGS sequence"/>
</dbReference>
<dbReference type="Gene3D" id="1.10.10.10">
    <property type="entry name" value="Winged helix-like DNA-binding domain superfamily/Winged helix DNA-binding domain"/>
    <property type="match status" value="1"/>
</dbReference>
<keyword evidence="3" id="KW-0804">Transcription</keyword>
<organism evidence="6 8">
    <name type="scientific">Chryseobacterium jejuense</name>
    <dbReference type="NCBI Taxonomy" id="445960"/>
    <lineage>
        <taxon>Bacteria</taxon>
        <taxon>Pseudomonadati</taxon>
        <taxon>Bacteroidota</taxon>
        <taxon>Flavobacteriia</taxon>
        <taxon>Flavobacteriales</taxon>
        <taxon>Weeksellaceae</taxon>
        <taxon>Chryseobacterium group</taxon>
        <taxon>Chryseobacterium</taxon>
    </lineage>
</organism>
<dbReference type="PANTHER" id="PTHR33204">
    <property type="entry name" value="TRANSCRIPTIONAL REGULATOR, MARR FAMILY"/>
    <property type="match status" value="1"/>
</dbReference>
<dbReference type="SUPFAM" id="SSF46785">
    <property type="entry name" value="Winged helix' DNA-binding domain"/>
    <property type="match status" value="1"/>
</dbReference>
<evidence type="ECO:0000313" key="5">
    <source>
        <dbReference type="EMBL" id="SDI97530.1"/>
    </source>
</evidence>
<reference evidence="5 7" key="1">
    <citation type="submission" date="2016-10" db="EMBL/GenBank/DDBJ databases">
        <authorList>
            <person name="Varghese N."/>
            <person name="Submissions S."/>
        </authorList>
    </citation>
    <scope>NUCLEOTIDE SEQUENCE [LARGE SCALE GENOMIC DNA]</scope>
    <source>
        <strain evidence="5 7">DSM 19299</strain>
    </source>
</reference>
<evidence type="ECO:0000256" key="1">
    <source>
        <dbReference type="ARBA" id="ARBA00023015"/>
    </source>
</evidence>
<evidence type="ECO:0000256" key="2">
    <source>
        <dbReference type="ARBA" id="ARBA00023125"/>
    </source>
</evidence>
<dbReference type="Proteomes" id="UP000199426">
    <property type="component" value="Unassembled WGS sequence"/>
</dbReference>
<evidence type="ECO:0000259" key="4">
    <source>
        <dbReference type="PROSITE" id="PS51118"/>
    </source>
</evidence>
<evidence type="ECO:0000313" key="7">
    <source>
        <dbReference type="Proteomes" id="UP000199426"/>
    </source>
</evidence>
<dbReference type="STRING" id="445960.SAMN05421542_2446"/>
<keyword evidence="7" id="KW-1185">Reference proteome</keyword>
<dbReference type="InterPro" id="IPR002577">
    <property type="entry name" value="HTH_HxlR"/>
</dbReference>
<dbReference type="PROSITE" id="PS51118">
    <property type="entry name" value="HTH_HXLR"/>
    <property type="match status" value="1"/>
</dbReference>
<evidence type="ECO:0000313" key="6">
    <source>
        <dbReference type="EMBL" id="SQB27096.1"/>
    </source>
</evidence>
<dbReference type="Pfam" id="PF01638">
    <property type="entry name" value="HxlR"/>
    <property type="match status" value="1"/>
</dbReference>
<keyword evidence="1" id="KW-0805">Transcription regulation</keyword>
<evidence type="ECO:0000313" key="8">
    <source>
        <dbReference type="Proteomes" id="UP000251670"/>
    </source>
</evidence>
<feature type="domain" description="HTH hxlR-type" evidence="4">
    <location>
        <begin position="39"/>
        <end position="137"/>
    </location>
</feature>